<organism evidence="2 3">
    <name type="scientific">Streptomyces microflavus</name>
    <name type="common">Streptomyces lipmanii</name>
    <dbReference type="NCBI Taxonomy" id="1919"/>
    <lineage>
        <taxon>Bacteria</taxon>
        <taxon>Bacillati</taxon>
        <taxon>Actinomycetota</taxon>
        <taxon>Actinomycetes</taxon>
        <taxon>Kitasatosporales</taxon>
        <taxon>Streptomycetaceae</taxon>
        <taxon>Streptomyces</taxon>
    </lineage>
</organism>
<dbReference type="Proteomes" id="UP000498740">
    <property type="component" value="Unassembled WGS sequence"/>
</dbReference>
<accession>A0A7J0D5F7</accession>
<dbReference type="AlphaFoldDB" id="A0A7J0D5F7"/>
<reference evidence="2 3" key="1">
    <citation type="submission" date="2020-05" db="EMBL/GenBank/DDBJ databases">
        <title>Whole genome shotgun sequence of Streptomyces microflavus NBRC 13062.</title>
        <authorList>
            <person name="Komaki H."/>
            <person name="Tamura T."/>
        </authorList>
    </citation>
    <scope>NUCLEOTIDE SEQUENCE [LARGE SCALE GENOMIC DNA]</scope>
    <source>
        <strain evidence="2 3">NBRC 13062</strain>
    </source>
</reference>
<dbReference type="Pfam" id="PF01527">
    <property type="entry name" value="HTH_Tnp_1"/>
    <property type="match status" value="1"/>
</dbReference>
<gene>
    <name evidence="2" type="ORF">Smic_78330</name>
</gene>
<evidence type="ECO:0000313" key="3">
    <source>
        <dbReference type="Proteomes" id="UP000498740"/>
    </source>
</evidence>
<comment type="caution">
    <text evidence="2">The sequence shown here is derived from an EMBL/GenBank/DDBJ whole genome shotgun (WGS) entry which is preliminary data.</text>
</comment>
<protein>
    <submittedName>
        <fullName evidence="2">Insertion element IS6110 uncharacterized 12.0 kDa protein</fullName>
    </submittedName>
</protein>
<dbReference type="GO" id="GO:0004803">
    <property type="term" value="F:transposase activity"/>
    <property type="evidence" value="ECO:0007669"/>
    <property type="project" value="InterPro"/>
</dbReference>
<name>A0A7J0D5F7_STRMI</name>
<dbReference type="GO" id="GO:0006313">
    <property type="term" value="P:DNA transposition"/>
    <property type="evidence" value="ECO:0007669"/>
    <property type="project" value="InterPro"/>
</dbReference>
<dbReference type="InterPro" id="IPR009057">
    <property type="entry name" value="Homeodomain-like_sf"/>
</dbReference>
<dbReference type="GO" id="GO:0003677">
    <property type="term" value="F:DNA binding"/>
    <property type="evidence" value="ECO:0007669"/>
    <property type="project" value="InterPro"/>
</dbReference>
<dbReference type="EMBL" id="BLWD01000002">
    <property type="protein sequence ID" value="GFN09277.1"/>
    <property type="molecule type" value="Genomic_DNA"/>
</dbReference>
<dbReference type="SUPFAM" id="SSF46689">
    <property type="entry name" value="Homeodomain-like"/>
    <property type="match status" value="1"/>
</dbReference>
<keyword evidence="1" id="KW-0175">Coiled coil</keyword>
<evidence type="ECO:0000313" key="2">
    <source>
        <dbReference type="EMBL" id="GFN09277.1"/>
    </source>
</evidence>
<dbReference type="InterPro" id="IPR036388">
    <property type="entry name" value="WH-like_DNA-bd_sf"/>
</dbReference>
<proteinExistence type="predicted"/>
<evidence type="ECO:0000256" key="1">
    <source>
        <dbReference type="SAM" id="Coils"/>
    </source>
</evidence>
<sequence>MARPSSYPLELRKRAVRMVAEVRGDYPNESAALRAVAQKLGIGSAETLRNWVKRDEIDSGRRPGTTTEESAQIKAMKKEIAELKRANDILKAAASFFAAELDRPHTRS</sequence>
<dbReference type="Gene3D" id="1.10.10.10">
    <property type="entry name" value="Winged helix-like DNA-binding domain superfamily/Winged helix DNA-binding domain"/>
    <property type="match status" value="1"/>
</dbReference>
<feature type="coiled-coil region" evidence="1">
    <location>
        <begin position="66"/>
        <end position="93"/>
    </location>
</feature>
<dbReference type="InterPro" id="IPR002514">
    <property type="entry name" value="Transposase_8"/>
</dbReference>